<dbReference type="GO" id="GO:0008080">
    <property type="term" value="F:N-acetyltransferase activity"/>
    <property type="evidence" value="ECO:0000318"/>
    <property type="project" value="GO_Central"/>
</dbReference>
<dbReference type="HOGENOM" id="CLU_1226728_0_0_1"/>
<dbReference type="RefSeq" id="XP_641184.1">
    <property type="nucleotide sequence ID" value="XM_636092.1"/>
</dbReference>
<dbReference type="EMBL" id="AAFI02000036">
    <property type="protein sequence ID" value="EAL67205.1"/>
    <property type="molecule type" value="Genomic_DNA"/>
</dbReference>
<dbReference type="SUPFAM" id="SSF55729">
    <property type="entry name" value="Acyl-CoA N-acyltransferases (Nat)"/>
    <property type="match status" value="1"/>
</dbReference>
<dbReference type="Proteomes" id="UP000002195">
    <property type="component" value="Unassembled WGS sequence"/>
</dbReference>
<dbReference type="SMR" id="Q54VC5"/>
<protein>
    <recommendedName>
        <fullName evidence="3">N-acetyltransferase domain-containing protein</fullName>
    </recommendedName>
</protein>
<evidence type="ECO:0008006" key="3">
    <source>
        <dbReference type="Google" id="ProtNLM"/>
    </source>
</evidence>
<dbReference type="eggNOG" id="ENOG502RBIW">
    <property type="taxonomic scope" value="Eukaryota"/>
</dbReference>
<dbReference type="dictyBase" id="DDB_G0280453"/>
<dbReference type="GeneID" id="8622565"/>
<dbReference type="Gene3D" id="3.40.630.30">
    <property type="match status" value="1"/>
</dbReference>
<proteinExistence type="predicted"/>
<evidence type="ECO:0000313" key="1">
    <source>
        <dbReference type="EMBL" id="EAL67205.1"/>
    </source>
</evidence>
<gene>
    <name evidence="1" type="ORF">DDB_G0280453</name>
</gene>
<reference evidence="1 2" key="1">
    <citation type="journal article" date="2005" name="Nature">
        <title>The genome of the social amoeba Dictyostelium discoideum.</title>
        <authorList>
            <consortium name="The Dictyostelium discoideum Sequencing Consortium"/>
            <person name="Eichinger L."/>
            <person name="Pachebat J.A."/>
            <person name="Glockner G."/>
            <person name="Rajandream M.A."/>
            <person name="Sucgang R."/>
            <person name="Berriman M."/>
            <person name="Song J."/>
            <person name="Olsen R."/>
            <person name="Szafranski K."/>
            <person name="Xu Q."/>
            <person name="Tunggal B."/>
            <person name="Kummerfeld S."/>
            <person name="Madera M."/>
            <person name="Konfortov B.A."/>
            <person name="Rivero F."/>
            <person name="Bankier A.T."/>
            <person name="Lehmann R."/>
            <person name="Hamlin N."/>
            <person name="Davies R."/>
            <person name="Gaudet P."/>
            <person name="Fey P."/>
            <person name="Pilcher K."/>
            <person name="Chen G."/>
            <person name="Saunders D."/>
            <person name="Sodergren E."/>
            <person name="Davis P."/>
            <person name="Kerhornou A."/>
            <person name="Nie X."/>
            <person name="Hall N."/>
            <person name="Anjard C."/>
            <person name="Hemphill L."/>
            <person name="Bason N."/>
            <person name="Farbrother P."/>
            <person name="Desany B."/>
            <person name="Just E."/>
            <person name="Morio T."/>
            <person name="Rost R."/>
            <person name="Churcher C."/>
            <person name="Cooper J."/>
            <person name="Haydock S."/>
            <person name="van Driessche N."/>
            <person name="Cronin A."/>
            <person name="Goodhead I."/>
            <person name="Muzny D."/>
            <person name="Mourier T."/>
            <person name="Pain A."/>
            <person name="Lu M."/>
            <person name="Harper D."/>
            <person name="Lindsay R."/>
            <person name="Hauser H."/>
            <person name="James K."/>
            <person name="Quiles M."/>
            <person name="Madan Babu M."/>
            <person name="Saito T."/>
            <person name="Buchrieser C."/>
            <person name="Wardroper A."/>
            <person name="Felder M."/>
            <person name="Thangavelu M."/>
            <person name="Johnson D."/>
            <person name="Knights A."/>
            <person name="Loulseged H."/>
            <person name="Mungall K."/>
            <person name="Oliver K."/>
            <person name="Price C."/>
            <person name="Quail M.A."/>
            <person name="Urushihara H."/>
            <person name="Hernandez J."/>
            <person name="Rabbinowitsch E."/>
            <person name="Steffen D."/>
            <person name="Sanders M."/>
            <person name="Ma J."/>
            <person name="Kohara Y."/>
            <person name="Sharp S."/>
            <person name="Simmonds M."/>
            <person name="Spiegler S."/>
            <person name="Tivey A."/>
            <person name="Sugano S."/>
            <person name="White B."/>
            <person name="Walker D."/>
            <person name="Woodward J."/>
            <person name="Winckler T."/>
            <person name="Tanaka Y."/>
            <person name="Shaulsky G."/>
            <person name="Schleicher M."/>
            <person name="Weinstock G."/>
            <person name="Rosenthal A."/>
            <person name="Cox E.C."/>
            <person name="Chisholm R.L."/>
            <person name="Gibbs R."/>
            <person name="Loomis W.F."/>
            <person name="Platzer M."/>
            <person name="Kay R.R."/>
            <person name="Williams J."/>
            <person name="Dear P.H."/>
            <person name="Noegel A.A."/>
            <person name="Barrell B."/>
            <person name="Kuspa A."/>
        </authorList>
    </citation>
    <scope>NUCLEOTIDE SEQUENCE [LARGE SCALE GENOMIC DNA]</scope>
    <source>
        <strain evidence="1 2">AX4</strain>
    </source>
</reference>
<comment type="caution">
    <text evidence="1">The sequence shown here is derived from an EMBL/GenBank/DDBJ whole genome shotgun (WGS) entry which is preliminary data.</text>
</comment>
<dbReference type="AlphaFoldDB" id="Q54VC5"/>
<dbReference type="PANTHER" id="PTHR20905:SF1">
    <property type="entry name" value="AT07410P-RELATED"/>
    <property type="match status" value="1"/>
</dbReference>
<dbReference type="InParanoid" id="Q54VC5"/>
<accession>Q54VC5</accession>
<dbReference type="PhylomeDB" id="Q54VC5"/>
<keyword evidence="2" id="KW-1185">Reference proteome</keyword>
<organism evidence="1 2">
    <name type="scientific">Dictyostelium discoideum</name>
    <name type="common">Social amoeba</name>
    <dbReference type="NCBI Taxonomy" id="44689"/>
    <lineage>
        <taxon>Eukaryota</taxon>
        <taxon>Amoebozoa</taxon>
        <taxon>Evosea</taxon>
        <taxon>Eumycetozoa</taxon>
        <taxon>Dictyostelia</taxon>
        <taxon>Dictyosteliales</taxon>
        <taxon>Dictyosteliaceae</taxon>
        <taxon>Dictyostelium</taxon>
    </lineage>
</organism>
<dbReference type="VEuPathDB" id="AmoebaDB:DDB_G0280453"/>
<name>Q54VC5_DICDI</name>
<dbReference type="PANTHER" id="PTHR20905">
    <property type="entry name" value="N-ACETYLTRANSFERASE-RELATED"/>
    <property type="match status" value="1"/>
</dbReference>
<dbReference type="InterPro" id="IPR016181">
    <property type="entry name" value="Acyl_CoA_acyltransferase"/>
</dbReference>
<evidence type="ECO:0000313" key="2">
    <source>
        <dbReference type="Proteomes" id="UP000002195"/>
    </source>
</evidence>
<dbReference type="PaxDb" id="44689-DDB0205209"/>
<sequence>MSHQHLSKITYKMLTPNMVPKVVDSITKSFATDPFSIALNLNKNNWTEMATLFVDRAAKKDLSLVAIDNETDQIVGCIINEDWKTREPEEFHTSLDKKWEPVKSMFSNLHHKYKKEHPNTIRFGEIIHSLYFTCVVPSSRGQGVAYDMWYHSTDIGRAHNFQYMCAETATVSGQKLCEHIGFTPKSSIPYNKFEYQGERIFQKLPQINTNFEKLTIWEKKIVSNLY</sequence>
<dbReference type="OMA" id="WYHSTDI"/>
<dbReference type="KEGG" id="ddi:DDB_G0280453"/>